<organism evidence="1 2">
    <name type="scientific">Rhodanobacter aciditrophus</name>
    <dbReference type="NCBI Taxonomy" id="1623218"/>
    <lineage>
        <taxon>Bacteria</taxon>
        <taxon>Pseudomonadati</taxon>
        <taxon>Pseudomonadota</taxon>
        <taxon>Gammaproteobacteria</taxon>
        <taxon>Lysobacterales</taxon>
        <taxon>Rhodanobacteraceae</taxon>
        <taxon>Rhodanobacter</taxon>
    </lineage>
</organism>
<accession>A0ABW4AX84</accession>
<name>A0ABW4AX84_9GAMM</name>
<proteinExistence type="predicted"/>
<protein>
    <submittedName>
        <fullName evidence="1">Uncharacterized protein</fullName>
    </submittedName>
</protein>
<dbReference type="Proteomes" id="UP001597059">
    <property type="component" value="Unassembled WGS sequence"/>
</dbReference>
<dbReference type="EMBL" id="JBHTMN010000004">
    <property type="protein sequence ID" value="MFD1382463.1"/>
    <property type="molecule type" value="Genomic_DNA"/>
</dbReference>
<reference evidence="2" key="1">
    <citation type="journal article" date="2019" name="Int. J. Syst. Evol. Microbiol.">
        <title>The Global Catalogue of Microorganisms (GCM) 10K type strain sequencing project: providing services to taxonomists for standard genome sequencing and annotation.</title>
        <authorList>
            <consortium name="The Broad Institute Genomics Platform"/>
            <consortium name="The Broad Institute Genome Sequencing Center for Infectious Disease"/>
            <person name="Wu L."/>
            <person name="Ma J."/>
        </authorList>
    </citation>
    <scope>NUCLEOTIDE SEQUENCE [LARGE SCALE GENOMIC DNA]</scope>
    <source>
        <strain evidence="2">JCM 30774</strain>
    </source>
</reference>
<comment type="caution">
    <text evidence="1">The sequence shown here is derived from an EMBL/GenBank/DDBJ whole genome shotgun (WGS) entry which is preliminary data.</text>
</comment>
<keyword evidence="2" id="KW-1185">Reference proteome</keyword>
<evidence type="ECO:0000313" key="2">
    <source>
        <dbReference type="Proteomes" id="UP001597059"/>
    </source>
</evidence>
<gene>
    <name evidence="1" type="ORF">ACFQ45_03745</name>
</gene>
<evidence type="ECO:0000313" key="1">
    <source>
        <dbReference type="EMBL" id="MFD1382463.1"/>
    </source>
</evidence>
<sequence length="572" mass="62447">MAHITITTGTQSLTSSSHSVKTSAQSLSQSVAEYSASRLKDSDTNLSSSSSFTLIRSAGDPYELYHTNPDVMAQAKALAERLDGPIHDSNQDHFFYQGRMSDLMRAGVLTDPEFLDMASGLSDQGLEDLADTLQAMVLPASSSITHHAEANRTLTEKVTQFMDVLKHSSVAQQEQILSQGASYAAQVDQEHLSTFSAVVYGQDIGRFNALQRFSDDSSANNLQNFVSAVIASDTPAALTEQLGELSADAQQGLLNVYGLDTELGERLSNLMASEQGAIPESLIKALGDMVAAIKISPFAEESFGFAYTGEDALAQENEQSSGRDFALDSVTSMITLLESHDLPEEQLTTLGSELNRLSNPEKRAYIDITTSGIDTLLAQGKNLEEALETVSALRTQPDVLELVNRTRYHDVTLVERPDIEEGLTVVALEGAAVFQNANSAFGQSRLLLGATPDKVQMEKGHSVKGHESENLYSAKDLETYKSDVSHLVNTLVSFESMSQDSTASEKTSLTQFVRELNQMHSGIRDDLMENVSNEIRSESFRNKVTTNTQFAFLSNALQEMKFDLLQRNSEFN</sequence>
<dbReference type="RefSeq" id="WP_377365470.1">
    <property type="nucleotide sequence ID" value="NZ_JBHTMN010000004.1"/>
</dbReference>